<keyword evidence="2" id="KW-1185">Reference proteome</keyword>
<evidence type="ECO:0000313" key="1">
    <source>
        <dbReference type="EMBL" id="MFB5269339.1"/>
    </source>
</evidence>
<sequence length="107" mass="12665">MSDLVNQVCDSCYNEYDDNLEGGKVQRTDGEQIDLCSKCYERYLNFQKEHGEEVTVLEIQSLKKNWQRMIQLENKDIGMDRRLYWTSQRLEVESQLRRLGASPPFNP</sequence>
<dbReference type="EMBL" id="JBHHMI010000029">
    <property type="protein sequence ID" value="MFB5269339.1"/>
    <property type="molecule type" value="Genomic_DNA"/>
</dbReference>
<evidence type="ECO:0000313" key="2">
    <source>
        <dbReference type="Proteomes" id="UP001580346"/>
    </source>
</evidence>
<name>A0ABV5AYQ4_9BACL</name>
<dbReference type="RefSeq" id="WP_375357611.1">
    <property type="nucleotide sequence ID" value="NZ_JBHHMI010000029.1"/>
</dbReference>
<protein>
    <submittedName>
        <fullName evidence="1">Uncharacterized protein</fullName>
    </submittedName>
</protein>
<reference evidence="1 2" key="1">
    <citation type="submission" date="2024-09" db="EMBL/GenBank/DDBJ databases">
        <title>Paenibacillus zeirhizospherea sp. nov., isolated from surface of the maize (Zea mays) roots in a horticulture field, Hungary.</title>
        <authorList>
            <person name="Marton D."/>
            <person name="Farkas M."/>
            <person name="Bedics A."/>
            <person name="Toth E."/>
            <person name="Tancsics A."/>
            <person name="Boka K."/>
            <person name="Maroti G."/>
            <person name="Kriszt B."/>
            <person name="Cserhati M."/>
        </authorList>
    </citation>
    <scope>NUCLEOTIDE SEQUENCE [LARGE SCALE GENOMIC DNA]</scope>
    <source>
        <strain evidence="1 2">KCTC 33519</strain>
    </source>
</reference>
<accession>A0ABV5AYQ4</accession>
<organism evidence="1 2">
    <name type="scientific">Paenibacillus enshidis</name>
    <dbReference type="NCBI Taxonomy" id="1458439"/>
    <lineage>
        <taxon>Bacteria</taxon>
        <taxon>Bacillati</taxon>
        <taxon>Bacillota</taxon>
        <taxon>Bacilli</taxon>
        <taxon>Bacillales</taxon>
        <taxon>Paenibacillaceae</taxon>
        <taxon>Paenibacillus</taxon>
    </lineage>
</organism>
<comment type="caution">
    <text evidence="1">The sequence shown here is derived from an EMBL/GenBank/DDBJ whole genome shotgun (WGS) entry which is preliminary data.</text>
</comment>
<proteinExistence type="predicted"/>
<gene>
    <name evidence="1" type="ORF">ACE41H_21495</name>
</gene>
<dbReference type="Proteomes" id="UP001580346">
    <property type="component" value="Unassembled WGS sequence"/>
</dbReference>